<evidence type="ECO:0000256" key="2">
    <source>
        <dbReference type="ARBA" id="ARBA00010423"/>
    </source>
</evidence>
<evidence type="ECO:0000259" key="9">
    <source>
        <dbReference type="Pfam" id="PF05957"/>
    </source>
</evidence>
<evidence type="ECO:0000256" key="3">
    <source>
        <dbReference type="ARBA" id="ARBA00022475"/>
    </source>
</evidence>
<keyword evidence="12" id="KW-1185">Reference proteome</keyword>
<dbReference type="RefSeq" id="WP_002931507.1">
    <property type="nucleotide sequence ID" value="NZ_JARQZE010000003.1"/>
</dbReference>
<comment type="caution">
    <text evidence="11">The sequence shown here is derived from an EMBL/GenBank/DDBJ whole genome shotgun (WGS) entry which is preliminary data.</text>
</comment>
<organism evidence="11 12">
    <name type="scientific">Thauera mechernichensis</name>
    <dbReference type="NCBI Taxonomy" id="82788"/>
    <lineage>
        <taxon>Bacteria</taxon>
        <taxon>Pseudomonadati</taxon>
        <taxon>Pseudomonadota</taxon>
        <taxon>Betaproteobacteria</taxon>
        <taxon>Rhodocyclales</taxon>
        <taxon>Zoogloeaceae</taxon>
        <taxon>Thauera</taxon>
    </lineage>
</organism>
<comment type="similarity">
    <text evidence="2">Belongs to the ElaB/YgaM/YqjD family.</text>
</comment>
<protein>
    <submittedName>
        <fullName evidence="11">YqjD family protein</fullName>
    </submittedName>
</protein>
<gene>
    <name evidence="11" type="ORF">ACFQ4M_01915</name>
</gene>
<evidence type="ECO:0000256" key="5">
    <source>
        <dbReference type="ARBA" id="ARBA00022692"/>
    </source>
</evidence>
<feature type="transmembrane region" description="Helical" evidence="8">
    <location>
        <begin position="82"/>
        <end position="99"/>
    </location>
</feature>
<feature type="domain" description="DUF883" evidence="9">
    <location>
        <begin position="10"/>
        <end position="62"/>
    </location>
</feature>
<name>A0ABW3W8X9_9RHOO</name>
<keyword evidence="5 8" id="KW-0812">Transmembrane</keyword>
<sequence>MSTTTDTSKDKLIEDLRTLINDAEELLELTADDAKGKAADVHGRLGARLTLAKERLKDAEDAIVDTGRKAARATDDYVHEKPWQAVGIAAGVAFLLGLLSSRR</sequence>
<evidence type="ECO:0000313" key="11">
    <source>
        <dbReference type="EMBL" id="MFD1262320.1"/>
    </source>
</evidence>
<reference evidence="12" key="1">
    <citation type="journal article" date="2019" name="Int. J. Syst. Evol. Microbiol.">
        <title>The Global Catalogue of Microorganisms (GCM) 10K type strain sequencing project: providing services to taxonomists for standard genome sequencing and annotation.</title>
        <authorList>
            <consortium name="The Broad Institute Genomics Platform"/>
            <consortium name="The Broad Institute Genome Sequencing Center for Infectious Disease"/>
            <person name="Wu L."/>
            <person name="Ma J."/>
        </authorList>
    </citation>
    <scope>NUCLEOTIDE SEQUENCE [LARGE SCALE GENOMIC DNA]</scope>
    <source>
        <strain evidence="12">CCUG 48884</strain>
    </source>
</reference>
<evidence type="ECO:0000256" key="6">
    <source>
        <dbReference type="ARBA" id="ARBA00022989"/>
    </source>
</evidence>
<dbReference type="EMBL" id="JBHTMC010000002">
    <property type="protein sequence ID" value="MFD1262320.1"/>
    <property type="molecule type" value="Genomic_DNA"/>
</dbReference>
<dbReference type="InterPro" id="IPR010279">
    <property type="entry name" value="YqjD/ElaB"/>
</dbReference>
<dbReference type="InterPro" id="IPR043605">
    <property type="entry name" value="DUF883_C"/>
</dbReference>
<evidence type="ECO:0000256" key="1">
    <source>
        <dbReference type="ARBA" id="ARBA00004377"/>
    </source>
</evidence>
<dbReference type="Pfam" id="PF05957">
    <property type="entry name" value="DUF883"/>
    <property type="match status" value="1"/>
</dbReference>
<feature type="domain" description="DUF883" evidence="10">
    <location>
        <begin position="74"/>
        <end position="103"/>
    </location>
</feature>
<dbReference type="Proteomes" id="UP001597158">
    <property type="component" value="Unassembled WGS sequence"/>
</dbReference>
<dbReference type="Pfam" id="PF19029">
    <property type="entry name" value="DUF883_C"/>
    <property type="match status" value="1"/>
</dbReference>
<dbReference type="PANTHER" id="PTHR35893">
    <property type="entry name" value="INNER MEMBRANE PROTEIN-RELATED"/>
    <property type="match status" value="1"/>
</dbReference>
<evidence type="ECO:0000256" key="8">
    <source>
        <dbReference type="SAM" id="Phobius"/>
    </source>
</evidence>
<accession>A0ABW3W8X9</accession>
<evidence type="ECO:0000259" key="10">
    <source>
        <dbReference type="Pfam" id="PF19029"/>
    </source>
</evidence>
<keyword evidence="7 8" id="KW-0472">Membrane</keyword>
<evidence type="ECO:0000313" key="12">
    <source>
        <dbReference type="Proteomes" id="UP001597158"/>
    </source>
</evidence>
<evidence type="ECO:0000256" key="4">
    <source>
        <dbReference type="ARBA" id="ARBA00022519"/>
    </source>
</evidence>
<dbReference type="InterPro" id="IPR043604">
    <property type="entry name" value="DUF883_N"/>
</dbReference>
<dbReference type="PANTHER" id="PTHR35893:SF3">
    <property type="entry name" value="INNER MEMBRANE PROTEIN"/>
    <property type="match status" value="1"/>
</dbReference>
<proteinExistence type="inferred from homology"/>
<keyword evidence="3" id="KW-1003">Cell membrane</keyword>
<evidence type="ECO:0000256" key="7">
    <source>
        <dbReference type="ARBA" id="ARBA00023136"/>
    </source>
</evidence>
<keyword evidence="4" id="KW-0997">Cell inner membrane</keyword>
<comment type="subcellular location">
    <subcellularLocation>
        <location evidence="1">Cell inner membrane</location>
        <topology evidence="1">Single-pass membrane protein</topology>
    </subcellularLocation>
</comment>
<keyword evidence="6 8" id="KW-1133">Transmembrane helix</keyword>